<accession>A0A0D0DNH9</accession>
<dbReference type="HOGENOM" id="CLU_1489463_0_0_1"/>
<dbReference type="EMBL" id="KN824834">
    <property type="protein sequence ID" value="KIL00433.1"/>
    <property type="molecule type" value="Genomic_DNA"/>
</dbReference>
<proteinExistence type="predicted"/>
<dbReference type="AlphaFoldDB" id="A0A0D0DNH9"/>
<reference evidence="2" key="2">
    <citation type="submission" date="2015-01" db="EMBL/GenBank/DDBJ databases">
        <title>Evolutionary Origins and Diversification of the Mycorrhizal Mutualists.</title>
        <authorList>
            <consortium name="DOE Joint Genome Institute"/>
            <consortium name="Mycorrhizal Genomics Consortium"/>
            <person name="Kohler A."/>
            <person name="Kuo A."/>
            <person name="Nagy L.G."/>
            <person name="Floudas D."/>
            <person name="Copeland A."/>
            <person name="Barry K.W."/>
            <person name="Cichocki N."/>
            <person name="Veneault-Fourrey C."/>
            <person name="LaButti K."/>
            <person name="Lindquist E.A."/>
            <person name="Lipzen A."/>
            <person name="Lundell T."/>
            <person name="Morin E."/>
            <person name="Murat C."/>
            <person name="Riley R."/>
            <person name="Ohm R."/>
            <person name="Sun H."/>
            <person name="Tunlid A."/>
            <person name="Henrissat B."/>
            <person name="Grigoriev I.V."/>
            <person name="Hibbett D.S."/>
            <person name="Martin F."/>
        </authorList>
    </citation>
    <scope>NUCLEOTIDE SEQUENCE [LARGE SCALE GENOMIC DNA]</scope>
    <source>
        <strain evidence="2">Ve08.2h10</strain>
    </source>
</reference>
<keyword evidence="2" id="KW-1185">Reference proteome</keyword>
<dbReference type="Proteomes" id="UP000054538">
    <property type="component" value="Unassembled WGS sequence"/>
</dbReference>
<gene>
    <name evidence="1" type="ORF">PAXRUDRAFT_237163</name>
</gene>
<dbReference type="InParanoid" id="A0A0D0DNH9"/>
<reference evidence="1 2" key="1">
    <citation type="submission" date="2014-04" db="EMBL/GenBank/DDBJ databases">
        <authorList>
            <consortium name="DOE Joint Genome Institute"/>
            <person name="Kuo A."/>
            <person name="Kohler A."/>
            <person name="Jargeat P."/>
            <person name="Nagy L.G."/>
            <person name="Floudas D."/>
            <person name="Copeland A."/>
            <person name="Barry K.W."/>
            <person name="Cichocki N."/>
            <person name="Veneault-Fourrey C."/>
            <person name="LaButti K."/>
            <person name="Lindquist E.A."/>
            <person name="Lipzen A."/>
            <person name="Lundell T."/>
            <person name="Morin E."/>
            <person name="Murat C."/>
            <person name="Sun H."/>
            <person name="Tunlid A."/>
            <person name="Henrissat B."/>
            <person name="Grigoriev I.V."/>
            <person name="Hibbett D.S."/>
            <person name="Martin F."/>
            <person name="Nordberg H.P."/>
            <person name="Cantor M.N."/>
            <person name="Hua S.X."/>
        </authorList>
    </citation>
    <scope>NUCLEOTIDE SEQUENCE [LARGE SCALE GENOMIC DNA]</scope>
    <source>
        <strain evidence="1 2">Ve08.2h10</strain>
    </source>
</reference>
<dbReference type="OrthoDB" id="2667030at2759"/>
<evidence type="ECO:0000313" key="1">
    <source>
        <dbReference type="EMBL" id="KIL00433.1"/>
    </source>
</evidence>
<name>A0A0D0DNH9_9AGAM</name>
<sequence length="181" mass="20127">MASKAHQSISPDPLTILKGVYRLTCVPLSLGYPWLTMSLVNKTRTSRHVTAFPLFSHLHLLGYDTPLQKCQRPHKCQVAIQNPTSSLRNVDLREGSLFMLSRSTSRHATTTYPSRTREIRCMDLGGEALGSYKARQGGCTQIQFFNESSGNLKCTNSECAMEFSKASLQDNAYIQIQGLPA</sequence>
<evidence type="ECO:0000313" key="2">
    <source>
        <dbReference type="Proteomes" id="UP000054538"/>
    </source>
</evidence>
<organism evidence="1 2">
    <name type="scientific">Paxillus rubicundulus Ve08.2h10</name>
    <dbReference type="NCBI Taxonomy" id="930991"/>
    <lineage>
        <taxon>Eukaryota</taxon>
        <taxon>Fungi</taxon>
        <taxon>Dikarya</taxon>
        <taxon>Basidiomycota</taxon>
        <taxon>Agaricomycotina</taxon>
        <taxon>Agaricomycetes</taxon>
        <taxon>Agaricomycetidae</taxon>
        <taxon>Boletales</taxon>
        <taxon>Paxilineae</taxon>
        <taxon>Paxillaceae</taxon>
        <taxon>Paxillus</taxon>
    </lineage>
</organism>
<protein>
    <submittedName>
        <fullName evidence="1">Uncharacterized protein</fullName>
    </submittedName>
</protein>